<evidence type="ECO:0000313" key="2">
    <source>
        <dbReference type="Proteomes" id="UP000798662"/>
    </source>
</evidence>
<comment type="caution">
    <text evidence="1">The sequence shown here is derived from an EMBL/GenBank/DDBJ whole genome shotgun (WGS) entry which is preliminary data.</text>
</comment>
<keyword evidence="2" id="KW-1185">Reference proteome</keyword>
<dbReference type="Proteomes" id="UP000798662">
    <property type="component" value="Chromosome 3"/>
</dbReference>
<proteinExistence type="predicted"/>
<name>A0ACC3CAP8_PYRYE</name>
<organism evidence="1 2">
    <name type="scientific">Pyropia yezoensis</name>
    <name type="common">Susabi-nori</name>
    <name type="synonym">Porphyra yezoensis</name>
    <dbReference type="NCBI Taxonomy" id="2788"/>
    <lineage>
        <taxon>Eukaryota</taxon>
        <taxon>Rhodophyta</taxon>
        <taxon>Bangiophyceae</taxon>
        <taxon>Bangiales</taxon>
        <taxon>Bangiaceae</taxon>
        <taxon>Pyropia</taxon>
    </lineage>
</organism>
<gene>
    <name evidence="1" type="ORF">I4F81_009871</name>
</gene>
<protein>
    <submittedName>
        <fullName evidence="1">Uncharacterized protein</fullName>
    </submittedName>
</protein>
<dbReference type="EMBL" id="CM020620">
    <property type="protein sequence ID" value="KAK1867364.1"/>
    <property type="molecule type" value="Genomic_DNA"/>
</dbReference>
<evidence type="ECO:0000313" key="1">
    <source>
        <dbReference type="EMBL" id="KAK1867364.1"/>
    </source>
</evidence>
<sequence>MFAPDTSFAALGVAPGLVDGLAAAGVTTPTRAQAAALPPLLSAAAGVAAAAAGDGGASGGGGGSAGPGGVYVLAAETGSGKSLAYLLPLVQALGGAPPRAAVAAAASARAAAVVAPQPSAAAAAAAGGAARAPAASAQGGGPAWDDAALFGDGDAPNAAGGGQDGDDNWLSESLASAASEASEAAIAGSATTAAGGAPSPPPRPSPSALVGMRGVVLVPSRELAAQTLAFLSAYFPAPHTPSAAVLASTLSPAAIAAADILIATPGSLRNAAWALGRDASWAAAVKYVVVDEADMLMTGGFAADVEALLDGAGGVDGWKPRRMRRNADAVAANASVVVFAGATYPQWEGERVKSVVNTIHKRYPEAVTLATPGLHRRSGALSEVWVRAGGQGLAAAATLDALSRVLTDAAAPAVADVAGAAIGAKTLVFANTADAAAAAAQYLSAAPGVAAAYGGVGEVHGGVPVGDRAAALAAFVAGDLRLLVATDLAARGLDLGRVHHVVQAEFAANVRSFRRKWKKDLIRKVD</sequence>
<reference evidence="1" key="1">
    <citation type="submission" date="2019-11" db="EMBL/GenBank/DDBJ databases">
        <title>Nori genome reveals adaptations in red seaweeds to the harsh intertidal environment.</title>
        <authorList>
            <person name="Wang D."/>
            <person name="Mao Y."/>
        </authorList>
    </citation>
    <scope>NUCLEOTIDE SEQUENCE</scope>
    <source>
        <tissue evidence="1">Gametophyte</tissue>
    </source>
</reference>
<accession>A0ACC3CAP8</accession>